<sequence>MKGEITTGSIKIDRLRSKIIEGNIKIPPFQREFVWKQEQVIELLDSIIKDYPIGSILLWETKDDLPSKRNIGGFDLPNPTEDYPINYVLDGQQRVTSIFGVFCYDLENVENEDYDSSIFNIVYDITEDIFISSSDINDNNINLSLRLIFDNFNFNKFIQEKALDEPQTNKVVEIQSLFQNYELPLVTIKKRDKTEVGIIFERVNNTGTPLSTLDLMIAWTWIEDFHLKEKFEDIFETLEDKNFGNVKNKVVLQCISAIIHQTTKTKNILELKPQDVRDNMDLLKSSLEKAIDFLSTQFNCASYDFLPRVQQIVPLTYLYSKTNALTIDQSNCLKKWFWRTSFSTRYSASTDQKMDDDVEFIDLLLANDFSGIQKYQTNINLTQLENLKFSKSNSFVRAFLLLLAQQKPFDLANGNIVDVGNALSQYNRKQYHHIFPRAFLKNLNFTNDQINRAVNFCILPATSNRLITDKNPSDYFVNIIPQANLTTILDSNLVPTDMTIYNNDDYDTFYKKRAEIVFDKIKELSDE</sequence>
<dbReference type="RefSeq" id="WP_074673709.1">
    <property type="nucleotide sequence ID" value="NZ_FNTB01000001.1"/>
</dbReference>
<dbReference type="AlphaFoldDB" id="A0A1H4RXV0"/>
<dbReference type="OrthoDB" id="9798761at2"/>
<dbReference type="PANTHER" id="PTHR37292">
    <property type="entry name" value="VNG6097C"/>
    <property type="match status" value="1"/>
</dbReference>
<dbReference type="Proteomes" id="UP000183038">
    <property type="component" value="Unassembled WGS sequence"/>
</dbReference>
<protein>
    <recommendedName>
        <fullName evidence="1">GmrSD restriction endonucleases N-terminal domain-containing protein</fullName>
    </recommendedName>
</protein>
<feature type="domain" description="GmrSD restriction endonucleases N-terminal" evidence="1">
    <location>
        <begin position="15"/>
        <end position="219"/>
    </location>
</feature>
<evidence type="ECO:0000313" key="2">
    <source>
        <dbReference type="EMBL" id="SEC36722.1"/>
    </source>
</evidence>
<reference evidence="2 3" key="1">
    <citation type="submission" date="2016-10" db="EMBL/GenBank/DDBJ databases">
        <authorList>
            <person name="de Groot N.N."/>
        </authorList>
    </citation>
    <scope>NUCLEOTIDE SEQUENCE [LARGE SCALE GENOMIC DNA]</scope>
    <source>
        <strain evidence="2 3">MAR_2009_71</strain>
    </source>
</reference>
<accession>A0A1H4RXV0</accession>
<organism evidence="2 3">
    <name type="scientific">Maribacter dokdonensis</name>
    <dbReference type="NCBI Taxonomy" id="320912"/>
    <lineage>
        <taxon>Bacteria</taxon>
        <taxon>Pseudomonadati</taxon>
        <taxon>Bacteroidota</taxon>
        <taxon>Flavobacteriia</taxon>
        <taxon>Flavobacteriales</taxon>
        <taxon>Flavobacteriaceae</taxon>
        <taxon>Maribacter</taxon>
    </lineage>
</organism>
<evidence type="ECO:0000313" key="3">
    <source>
        <dbReference type="Proteomes" id="UP000183038"/>
    </source>
</evidence>
<name>A0A1H4RXV0_9FLAO</name>
<evidence type="ECO:0000259" key="1">
    <source>
        <dbReference type="Pfam" id="PF03235"/>
    </source>
</evidence>
<gene>
    <name evidence="2" type="ORF">SAMN05192540_2994</name>
</gene>
<dbReference type="InterPro" id="IPR004919">
    <property type="entry name" value="GmrSD_N"/>
</dbReference>
<proteinExistence type="predicted"/>
<dbReference type="EMBL" id="FNTB01000001">
    <property type="protein sequence ID" value="SEC36722.1"/>
    <property type="molecule type" value="Genomic_DNA"/>
</dbReference>
<dbReference type="PANTHER" id="PTHR37292:SF2">
    <property type="entry name" value="DUF262 DOMAIN-CONTAINING PROTEIN"/>
    <property type="match status" value="1"/>
</dbReference>
<dbReference type="Pfam" id="PF03235">
    <property type="entry name" value="GmrSD_N"/>
    <property type="match status" value="1"/>
</dbReference>